<dbReference type="RefSeq" id="XP_004358948.1">
    <property type="nucleotide sequence ID" value="XM_004358891.1"/>
</dbReference>
<dbReference type="Proteomes" id="UP000007797">
    <property type="component" value="Unassembled WGS sequence"/>
</dbReference>
<evidence type="ECO:0000256" key="3">
    <source>
        <dbReference type="SAM" id="SignalP"/>
    </source>
</evidence>
<feature type="transmembrane region" description="Helical" evidence="2">
    <location>
        <begin position="1862"/>
        <end position="1885"/>
    </location>
</feature>
<dbReference type="Pfam" id="PF01833">
    <property type="entry name" value="TIG"/>
    <property type="match status" value="8"/>
</dbReference>
<gene>
    <name evidence="5" type="ORF">DFA_00973</name>
</gene>
<evidence type="ECO:0000256" key="2">
    <source>
        <dbReference type="SAM" id="Phobius"/>
    </source>
</evidence>
<dbReference type="PANTHER" id="PTHR31341">
    <property type="entry name" value="IPT/TIG DOMAIN-CONTAINING PROTEIN-RELATED-RELATED"/>
    <property type="match status" value="1"/>
</dbReference>
<dbReference type="InterPro" id="IPR013783">
    <property type="entry name" value="Ig-like_fold"/>
</dbReference>
<organism evidence="5 6">
    <name type="scientific">Cavenderia fasciculata</name>
    <name type="common">Slime mold</name>
    <name type="synonym">Dictyostelium fasciculatum</name>
    <dbReference type="NCBI Taxonomy" id="261658"/>
    <lineage>
        <taxon>Eukaryota</taxon>
        <taxon>Amoebozoa</taxon>
        <taxon>Evosea</taxon>
        <taxon>Eumycetozoa</taxon>
        <taxon>Dictyostelia</taxon>
        <taxon>Acytosteliales</taxon>
        <taxon>Cavenderiaceae</taxon>
        <taxon>Cavenderia</taxon>
    </lineage>
</organism>
<dbReference type="Gene3D" id="2.10.25.10">
    <property type="entry name" value="Laminin"/>
    <property type="match status" value="1"/>
</dbReference>
<dbReference type="InterPro" id="IPR000742">
    <property type="entry name" value="EGF"/>
</dbReference>
<sequence>MKIIFLSVLLLFMLVSVGQSELILTAYNPTNNHYYQRYQFPTGSFLTGYNATQFCSDLPVVNGTQAYLVTWTTNEEWLWAHSVGIVTIEASWMSGTDTPSGRDGVWFYSSGPERGQPLYNLYFDKCYTSCQFGPVEPNLIPNEHYLHTSGTKLDPYWNNNNNLAAIPAVICEYGGMEEPIMAPVSTAGGEMTVTNLGGYQLSTLTITFSKVGESTTFTCGGIQIINSTAVTCQMPAQTGKYTVVVKDGTNKVSKTFNYQFESPFVSSVYPGYTQGSLLTITGTNFGSDASKLVVTVGSLLTPCNSINFLVTSQAFTCILSASLSVNNKLLPIIMTVDTLSVRAYKPAVYYAANRMFYSGFISSSTFQVTIANYSSQLRVDGQPGHAAVINSQGLYEFLNNTLPFPFGSAVWLAWQGATFNPATGGYTYMSGPTNGQTVPGGIYTLQTPDTSTWTASSQLLYNLWNGTLAISAGAGSTLVEYGGDTPQFSANTTNMVGTQGGNVSMSMDNYGTQFSSIVITFRGATVPYFRDFIQSYLIANVPIGIDGPYEITVSIDGRATPTKTQYIQYSPPNVATVNKIPTTGGFITIQGTSFYNLVSALTLGGNSCGVLSYVTAHTIVRCQMPAGSGIYPSTLKVGAQVSNSFNVMYETPVVSTVTQNISPLGGSITISGSNFFNDATRIQVTVGGVVCSNVNIVTAHTSISCTMPAGQGTSYAVVVTVSGQVSNNNVLFSYAVPTITNVRQIQDYIEIDGNNYGSNLALVNVVIGSITITSSCTLQSNTLIQCKNLATTVVSGVVSITGPYPTAPTFTFTFTPYLTSITPTVIPTNGNTIITINGRYFEQTSNGVSNTISVSDNGVASSSSPPQYVSNQRLLYTSQSGTGVQKTLTVSVGSRASNALQYSYGAPTLSATQSGLNMRLTGTNFGSQLGLVSVNIGELDMTQIAYSTPHSVLDIVLPTNVQNGLVTLTVDGQTASITNFKFQPTILSVQSPPVLGGQYNITGYLMATTNQAGQSTSPAFTVNSQAVSCAVIGESTNTSPYTYQCQMPAGSGKVPAIMTIDGTSSPAFTFAYQSPTVLTASSTYYQTPGLVTITGTNFANTNLVVSIQSANCPINQFVNDTFLVVSYDSSVVPQGSLNVSVTVNGLNGWRQAFTYFGLSITSAEQIGETVEIHGNASSVTGCTGNDTFIQCATLPASATSGYISVKNGPLFDRVMLLFRPILTSITPVSIQTSGDQITFQGRFFEDFNPSTGSMEPIQVLVDGNALSSVTLVNAQSLILDVPAGYGSDHIVQVSSLSLLSENTFKFTYNNPQIVSVVRLDASDYNSLTISGSDFSDNAQVVQATIGGESLVLVSVTHTEIIVTVPDSARNGLVQVTVSGLVSNEIQYALQPVLLAVTPTTKLLTSGAKVTVTGYFLSSTDSLDQPLQLIINQNYTVVGENRSIVFSYLSPSINSPYSLELSIPIGHDSFEVSAYYPSTNLQSNSILVQYHEPIVTSATPVQKNVGGDVTIYGQSFGDGDNLTVTIDTVECTDAKLLDATVVSPQKIVCHFDASVDTPLNQTLNVTVTAHSLVGTGAVFLYTKELTCPNNCSLHGICQPLTGKCLCDAGYLSSPDCSTKDDGNVKPVDPNVDPNGNTTFPAKVNFTIAISHLREINLLDNSILKTLSTKNLVWNVSTVSDSQKLYTGRFPTDPAVILVTITNFKDAGSIVFAGETIPIEPNSVKYEVTITDWEWVQALSTLEIIYNTKTDKKSTFNCEEKDTALTSTQDSESLYSFQLDTGSSVLNARFSTRMIVDSRIVPSKVLLLDANDELYGKVNTTEKEYNLLVAMQSPHFTESTVLDPTFSSLLKSETKTECGSTSNWRIPVIVVCSVVGGALVFLSAFLVQRKLRHKTLNSIQMSKKRYVD</sequence>
<dbReference type="InterPro" id="IPR014756">
    <property type="entry name" value="Ig_E-set"/>
</dbReference>
<dbReference type="InterPro" id="IPR002909">
    <property type="entry name" value="IPT_dom"/>
</dbReference>
<dbReference type="SUPFAM" id="SSF81296">
    <property type="entry name" value="E set domains"/>
    <property type="match status" value="7"/>
</dbReference>
<feature type="signal peptide" evidence="3">
    <location>
        <begin position="1"/>
        <end position="20"/>
    </location>
</feature>
<dbReference type="SMART" id="SM00429">
    <property type="entry name" value="IPT"/>
    <property type="match status" value="4"/>
</dbReference>
<dbReference type="OrthoDB" id="20492at2759"/>
<dbReference type="Pfam" id="PF22933">
    <property type="entry name" value="ComC_SSD"/>
    <property type="match status" value="1"/>
</dbReference>
<evidence type="ECO:0000313" key="5">
    <source>
        <dbReference type="EMBL" id="EGG21098.1"/>
    </source>
</evidence>
<keyword evidence="2" id="KW-0472">Membrane</keyword>
<keyword evidence="3" id="KW-0732">Signal</keyword>
<protein>
    <submittedName>
        <fullName evidence="5">IPT/TIG domain-containing protein</fullName>
    </submittedName>
</protein>
<keyword evidence="2" id="KW-1133">Transmembrane helix</keyword>
<dbReference type="KEGG" id="dfa:DFA_00973"/>
<evidence type="ECO:0000259" key="4">
    <source>
        <dbReference type="PROSITE" id="PS01186"/>
    </source>
</evidence>
<dbReference type="CDD" id="cd00603">
    <property type="entry name" value="IPT_PCSR"/>
    <property type="match status" value="2"/>
</dbReference>
<proteinExistence type="predicted"/>
<reference evidence="6" key="1">
    <citation type="journal article" date="2011" name="Genome Res.">
        <title>Phylogeny-wide analysis of social amoeba genomes highlights ancient origins for complex intercellular communication.</title>
        <authorList>
            <person name="Heidel A.J."/>
            <person name="Lawal H.M."/>
            <person name="Felder M."/>
            <person name="Schilde C."/>
            <person name="Helps N.R."/>
            <person name="Tunggal B."/>
            <person name="Rivero F."/>
            <person name="John U."/>
            <person name="Schleicher M."/>
            <person name="Eichinger L."/>
            <person name="Platzer M."/>
            <person name="Noegel A.A."/>
            <person name="Schaap P."/>
            <person name="Gloeckner G."/>
        </authorList>
    </citation>
    <scope>NUCLEOTIDE SEQUENCE [LARGE SCALE GENOMIC DNA]</scope>
    <source>
        <strain evidence="6">SH3</strain>
    </source>
</reference>
<keyword evidence="1" id="KW-0325">Glycoprotein</keyword>
<dbReference type="OMA" id="EWEGIDC"/>
<dbReference type="EMBL" id="GL883010">
    <property type="protein sequence ID" value="EGG21098.1"/>
    <property type="molecule type" value="Genomic_DNA"/>
</dbReference>
<feature type="chain" id="PRO_5003315775" evidence="3">
    <location>
        <begin position="21"/>
        <end position="1906"/>
    </location>
</feature>
<keyword evidence="6" id="KW-1185">Reference proteome</keyword>
<evidence type="ECO:0000313" key="6">
    <source>
        <dbReference type="Proteomes" id="UP000007797"/>
    </source>
</evidence>
<evidence type="ECO:0000256" key="1">
    <source>
        <dbReference type="ARBA" id="ARBA00023180"/>
    </source>
</evidence>
<dbReference type="STRING" id="1054147.F4PUS9"/>
<dbReference type="PROSITE" id="PS01186">
    <property type="entry name" value="EGF_2"/>
    <property type="match status" value="1"/>
</dbReference>
<dbReference type="PANTHER" id="PTHR31341:SF15">
    <property type="entry name" value="EGF-LIKE DOMAIN-CONTAINING PROTEIN"/>
    <property type="match status" value="1"/>
</dbReference>
<name>F4PUS9_CACFS</name>
<feature type="domain" description="EGF-like" evidence="4">
    <location>
        <begin position="1603"/>
        <end position="1615"/>
    </location>
</feature>
<accession>F4PUS9</accession>
<dbReference type="InterPro" id="IPR054484">
    <property type="entry name" value="ComC_SSD"/>
</dbReference>
<dbReference type="GeneID" id="14873276"/>
<keyword evidence="2" id="KW-0812">Transmembrane</keyword>
<dbReference type="InterPro" id="IPR052014">
    <property type="entry name" value="Dictyostelium_Tiger"/>
</dbReference>
<dbReference type="Gene3D" id="2.60.40.10">
    <property type="entry name" value="Immunoglobulins"/>
    <property type="match status" value="7"/>
</dbReference>